<gene>
    <name evidence="1" type="ORF">TIRI35C_0252</name>
</gene>
<dbReference type="AlphaFoldDB" id="A0A7G2D907"/>
<dbReference type="KEGG" id="tcq:TIRI35C_0252"/>
<sequence>MRRRGFVFTLDAVLAILLVTMFVVSMVQVTSTSSQVYSTYMRSQSKYLAEDTLTMLRTVPLRELVPPEKLEEWTSGSDPILNTTLVTPDMSPIDIVSTYWATDPLYPGVDLKHKAEIIMGYVLNNTLKGYNYEMMINDYTSPYLKKTGSDSSTAPDVIPATLLISGYAYNQTPRGYMARAFLTKAEYTRQDIFGIQRVLARCHYADEYGRARANTLTVQSHFRLPNDADIEKADIRLVARTGYQTSSFDLNGHSLSTGYYNNIKGYLQGGDNVLTATFSTRYSTRYCYELGYGSGSLMYVKYSTNTTSFQLFDPVRRYGELYDVTSHTGIYYLNALFAPGNITGISLHLVTEGVRNINIYYSYGSNNYWIAYRNVSPTGVQTVDISAQEIEQNLTEWGFSLNDLSKTYFKIVIALDAEWDAQHRYFIYNTTGKERRLYGNGQSWIRIDYVPRTVVSRYAIPLSIFKDYNQISYGGTCYGIRCQRMSFSYNLPPKSIPWYVDVWTAIQFTTFTPTATTTLSENGQVFYDDYSDIYMIRVGYSQLNDNMMVPGQSNTYVAESSDSYQYGFRNGESRAIINYFIEGYAGYGDVFPKPLQGYPGYNGYRLTYYYSKGGGTYERTILIGDSPYLDITVDDLDPTRYAVDDAILRLFNNLNFLADTDPNGWKSQPFDGSQNNPIDVDLPESVRIDFVSMGNIPGLFEPISITLRVWREGG</sequence>
<proteinExistence type="predicted"/>
<dbReference type="GeneID" id="58917982"/>
<evidence type="ECO:0000313" key="2">
    <source>
        <dbReference type="Proteomes" id="UP000516304"/>
    </source>
</evidence>
<name>A0A7G2D907_9EURY</name>
<dbReference type="RefSeq" id="WP_188201446.1">
    <property type="nucleotide sequence ID" value="NZ_LR881183.1"/>
</dbReference>
<dbReference type="EMBL" id="LR881183">
    <property type="protein sequence ID" value="CAD5243406.1"/>
    <property type="molecule type" value="Genomic_DNA"/>
</dbReference>
<accession>A0A7G2D907</accession>
<organism evidence="1 2">
    <name type="scientific">Thermococcus camini</name>
    <dbReference type="NCBI Taxonomy" id="2016373"/>
    <lineage>
        <taxon>Archaea</taxon>
        <taxon>Methanobacteriati</taxon>
        <taxon>Methanobacteriota</taxon>
        <taxon>Thermococci</taxon>
        <taxon>Thermococcales</taxon>
        <taxon>Thermococcaceae</taxon>
        <taxon>Thermococcus</taxon>
    </lineage>
</organism>
<evidence type="ECO:0000313" key="1">
    <source>
        <dbReference type="EMBL" id="CAD5243406.1"/>
    </source>
</evidence>
<protein>
    <submittedName>
        <fullName evidence="1">Uncharacterized protein</fullName>
    </submittedName>
</protein>
<reference evidence="1 2" key="1">
    <citation type="submission" date="2020-09" db="EMBL/GenBank/DDBJ databases">
        <authorList>
            <person name="Courtine D."/>
        </authorList>
    </citation>
    <scope>NUCLEOTIDE SEQUENCE [LARGE SCALE GENOMIC DNA]</scope>
    <source>
        <strain evidence="1 2">IRI35c</strain>
    </source>
</reference>
<dbReference type="Proteomes" id="UP000516304">
    <property type="component" value="Chromosome TIRI35C"/>
</dbReference>
<keyword evidence="2" id="KW-1185">Reference proteome</keyword>